<evidence type="ECO:0000256" key="2">
    <source>
        <dbReference type="ARBA" id="ARBA00022908"/>
    </source>
</evidence>
<dbReference type="InterPro" id="IPR011010">
    <property type="entry name" value="DNA_brk_join_enz"/>
</dbReference>
<keyword evidence="3" id="KW-0238">DNA-binding</keyword>
<keyword evidence="4" id="KW-0233">DNA recombination</keyword>
<evidence type="ECO:0000259" key="5">
    <source>
        <dbReference type="PROSITE" id="PS51898"/>
    </source>
</evidence>
<gene>
    <name evidence="6" type="ORF">V7F78_12175</name>
</gene>
<dbReference type="SUPFAM" id="SSF56349">
    <property type="entry name" value="DNA breaking-rejoining enzymes"/>
    <property type="match status" value="1"/>
</dbReference>
<keyword evidence="2" id="KW-0229">DNA integration</keyword>
<dbReference type="InterPro" id="IPR002104">
    <property type="entry name" value="Integrase_catalytic"/>
</dbReference>
<dbReference type="InterPro" id="IPR013762">
    <property type="entry name" value="Integrase-like_cat_sf"/>
</dbReference>
<dbReference type="InterPro" id="IPR058717">
    <property type="entry name" value="Phage_L5_Integrase_N"/>
</dbReference>
<dbReference type="PANTHER" id="PTHR30629:SF2">
    <property type="entry name" value="PROPHAGE INTEGRASE INTS-RELATED"/>
    <property type="match status" value="1"/>
</dbReference>
<evidence type="ECO:0000313" key="6">
    <source>
        <dbReference type="EMBL" id="MEH1547734.1"/>
    </source>
</evidence>
<feature type="domain" description="Tyr recombinase" evidence="5">
    <location>
        <begin position="178"/>
        <end position="374"/>
    </location>
</feature>
<dbReference type="Proteomes" id="UP001309299">
    <property type="component" value="Unassembled WGS sequence"/>
</dbReference>
<comment type="caution">
    <text evidence="6">The sequence shown here is derived from an EMBL/GenBank/DDBJ whole genome shotgun (WGS) entry which is preliminary data.</text>
</comment>
<dbReference type="Gene3D" id="1.10.443.10">
    <property type="entry name" value="Intergrase catalytic core"/>
    <property type="match status" value="1"/>
</dbReference>
<dbReference type="PROSITE" id="PS51898">
    <property type="entry name" value="TYR_RECOMBINASE"/>
    <property type="match status" value="1"/>
</dbReference>
<dbReference type="InterPro" id="IPR010998">
    <property type="entry name" value="Integrase_recombinase_N"/>
</dbReference>
<dbReference type="GO" id="GO:0015074">
    <property type="term" value="P:DNA integration"/>
    <property type="evidence" value="ECO:0007669"/>
    <property type="project" value="UniProtKB-KW"/>
</dbReference>
<dbReference type="EMBL" id="JBAKUA010000027">
    <property type="protein sequence ID" value="MEH1547734.1"/>
    <property type="molecule type" value="Genomic_DNA"/>
</dbReference>
<reference evidence="6" key="1">
    <citation type="submission" date="2024-02" db="EMBL/GenBank/DDBJ databases">
        <title>Bacterial skin colonization with Propionibacterium avidum as a risk factor for Periprosthetic Joint Infections - a single-center prospective study.</title>
        <authorList>
            <person name="Achermann Y."/>
        </authorList>
    </citation>
    <scope>NUCLEOTIDE SEQUENCE</scope>
    <source>
        <strain evidence="6">PAVI-2017310195</strain>
    </source>
</reference>
<dbReference type="Pfam" id="PF00589">
    <property type="entry name" value="Phage_integrase"/>
    <property type="match status" value="1"/>
</dbReference>
<dbReference type="InterPro" id="IPR050808">
    <property type="entry name" value="Phage_Integrase"/>
</dbReference>
<dbReference type="Pfam" id="PF26003">
    <property type="entry name" value="Integrase_N_phage"/>
    <property type="match status" value="1"/>
</dbReference>
<organism evidence="6 7">
    <name type="scientific">Cutibacterium avidum</name>
    <dbReference type="NCBI Taxonomy" id="33010"/>
    <lineage>
        <taxon>Bacteria</taxon>
        <taxon>Bacillati</taxon>
        <taxon>Actinomycetota</taxon>
        <taxon>Actinomycetes</taxon>
        <taxon>Propionibacteriales</taxon>
        <taxon>Propionibacteriaceae</taxon>
        <taxon>Cutibacterium</taxon>
    </lineage>
</organism>
<dbReference type="PANTHER" id="PTHR30629">
    <property type="entry name" value="PROPHAGE INTEGRASE"/>
    <property type="match status" value="1"/>
</dbReference>
<accession>A0AB35XK45</accession>
<evidence type="ECO:0000256" key="3">
    <source>
        <dbReference type="ARBA" id="ARBA00023125"/>
    </source>
</evidence>
<comment type="similarity">
    <text evidence="1">Belongs to the 'phage' integrase family.</text>
</comment>
<dbReference type="CDD" id="cd01189">
    <property type="entry name" value="INT_ICEBs1_C_like"/>
    <property type="match status" value="1"/>
</dbReference>
<evidence type="ECO:0000256" key="1">
    <source>
        <dbReference type="ARBA" id="ARBA00008857"/>
    </source>
</evidence>
<name>A0AB35XK45_9ACTN</name>
<dbReference type="GO" id="GO:0006310">
    <property type="term" value="P:DNA recombination"/>
    <property type="evidence" value="ECO:0007669"/>
    <property type="project" value="UniProtKB-KW"/>
</dbReference>
<proteinExistence type="inferred from homology"/>
<dbReference type="AlphaFoldDB" id="A0AB35XK45"/>
<dbReference type="GO" id="GO:0003677">
    <property type="term" value="F:DNA binding"/>
    <property type="evidence" value="ECO:0007669"/>
    <property type="project" value="UniProtKB-KW"/>
</dbReference>
<evidence type="ECO:0000313" key="7">
    <source>
        <dbReference type="Proteomes" id="UP001309299"/>
    </source>
</evidence>
<evidence type="ECO:0000256" key="4">
    <source>
        <dbReference type="ARBA" id="ARBA00023172"/>
    </source>
</evidence>
<dbReference type="Gene3D" id="1.10.150.130">
    <property type="match status" value="1"/>
</dbReference>
<dbReference type="RefSeq" id="WP_334353529.1">
    <property type="nucleotide sequence ID" value="NZ_JBAKUA010000027.1"/>
</dbReference>
<sequence>MSVRKLPPGRYQARFTGPDGISYPAPTTFSTKARARAWEAEERRLVELGTWTSLQSREAAQRAAQASQAAKGVTVGEYVERVVARRASRARKPISPTTADLYRKDWRLRGGDLAGVALGDLTPDLVSRWWEAMPPKTPTQNGRCYDLLKSVLAEAVEDELLDRNPCRVRGAGKPDPARTGQALTVAEVLAYVAAVPERYRAALAVAVWCGLRSGEVRGLRRCDVDLDARVLRVRQGVTKVKAPVGSRTKTLWRVGPLKTKAARRDVALPSVLVEPLRQHLAAAPLTGREGLIFPATDGRSPMPDSVLYEAHAKGRDAIGRDGLRIHDLRRTAATVAAQQGATLAELMRLLGHTTAQMAMVYQVGTDARDRERADKLDAAIRAASA</sequence>
<protein>
    <submittedName>
        <fullName evidence="6">Site-specific integrase</fullName>
    </submittedName>
</protein>